<dbReference type="InterPro" id="IPR056395">
    <property type="entry name" value="WH_AprA"/>
</dbReference>
<gene>
    <name evidence="4" type="ORF">BXY75_2919</name>
</gene>
<dbReference type="Pfam" id="PF23525">
    <property type="entry name" value="Methyltransf_36"/>
    <property type="match status" value="1"/>
</dbReference>
<dbReference type="AlphaFoldDB" id="A0A3L9YGN1"/>
<organism evidence="4 5">
    <name type="scientific">Ulvibacter antarcticus</name>
    <dbReference type="NCBI Taxonomy" id="442714"/>
    <lineage>
        <taxon>Bacteria</taxon>
        <taxon>Pseudomonadati</taxon>
        <taxon>Bacteroidota</taxon>
        <taxon>Flavobacteriia</taxon>
        <taxon>Flavobacteriales</taxon>
        <taxon>Flavobacteriaceae</taxon>
        <taxon>Ulvibacter</taxon>
    </lineage>
</organism>
<evidence type="ECO:0000313" key="4">
    <source>
        <dbReference type="EMBL" id="RMA57038.1"/>
    </source>
</evidence>
<protein>
    <submittedName>
        <fullName evidence="4">N-6 DNA methylase</fullName>
    </submittedName>
</protein>
<dbReference type="GO" id="GO:0032259">
    <property type="term" value="P:methylation"/>
    <property type="evidence" value="ECO:0007669"/>
    <property type="project" value="UniProtKB-KW"/>
</dbReference>
<keyword evidence="4" id="KW-0489">Methyltransferase</keyword>
<keyword evidence="4" id="KW-0808">Transferase</keyword>
<feature type="domain" description="AprA-like MT2-like" evidence="1">
    <location>
        <begin position="278"/>
        <end position="541"/>
    </location>
</feature>
<dbReference type="InterPro" id="IPR029063">
    <property type="entry name" value="SAM-dependent_MTases_sf"/>
</dbReference>
<evidence type="ECO:0000259" key="1">
    <source>
        <dbReference type="Pfam" id="PF23525"/>
    </source>
</evidence>
<dbReference type="Pfam" id="PF23526">
    <property type="entry name" value="AprA_N"/>
    <property type="match status" value="1"/>
</dbReference>
<reference evidence="4 5" key="1">
    <citation type="submission" date="2018-10" db="EMBL/GenBank/DDBJ databases">
        <title>Genomic Encyclopedia of Archaeal and Bacterial Type Strains, Phase II (KMG-II): from individual species to whole genera.</title>
        <authorList>
            <person name="Goeker M."/>
        </authorList>
    </citation>
    <scope>NUCLEOTIDE SEQUENCE [LARGE SCALE GENOMIC DNA]</scope>
    <source>
        <strain evidence="4 5">DSM 23424</strain>
    </source>
</reference>
<feature type="domain" description="AprA-like N-terminal" evidence="2">
    <location>
        <begin position="19"/>
        <end position="85"/>
    </location>
</feature>
<dbReference type="Pfam" id="PF23589">
    <property type="entry name" value="WHD_AprA"/>
    <property type="match status" value="1"/>
</dbReference>
<sequence>MPSQHSSTNMLTTKEKSEYRNELFRHLDGIAIAPVAYALKEKGILDFLLKKDHFTLTEISKKFETNEGYLNVALRLLASQAWLDYNVDPLTDIVTVSKNEKSSIAFNLSDRYFDVVNFLKVSEEFHPRDFELEQFSVLNKILNKYKNNEFEATSEIAEVRDIEYQIQMHIEGVLVGPITVFLGMDGMFHKYFMEASFSADEFHEDPMSFSKILDFFTFLGWFNKKNDHYRFTNKGLFFARRSSAYGVTVSYIPTFRRVDELIFGNPNLFRSSLPNAPEIHVDREMNVWGSGGAHSAYFKKIDDIIIELFNRPIEEQPRGILDMGCGNGAFLIHLFEVIEQRTKRGALLEQYPLFLVGVDYNKTALKVTRANLVKADIWAKVIWGDIGDPLTLETDIRENYNIELSDLLNVRSFLDHNRPWSEPISKSELSSSSSGAFASCGKRLSNADVESNLREHFEKWAPFIQKFGLLLIELHTIDSKIAARNIGKTATTAYDATHGFSDQYIVELEVFNKVTKLTGLHSVEKHFSKFPDNELATVSIQYLVGNSTKS</sequence>
<dbReference type="InterPro" id="IPR056394">
    <property type="entry name" value="AprA-like_N"/>
</dbReference>
<dbReference type="SUPFAM" id="SSF53335">
    <property type="entry name" value="S-adenosyl-L-methionine-dependent methyltransferases"/>
    <property type="match status" value="1"/>
</dbReference>
<dbReference type="Proteomes" id="UP000271339">
    <property type="component" value="Unassembled WGS sequence"/>
</dbReference>
<dbReference type="RefSeq" id="WP_245962987.1">
    <property type="nucleotide sequence ID" value="NZ_REFC01000015.1"/>
</dbReference>
<evidence type="ECO:0000259" key="2">
    <source>
        <dbReference type="Pfam" id="PF23526"/>
    </source>
</evidence>
<feature type="domain" description="AprA winged helix" evidence="3">
    <location>
        <begin position="171"/>
        <end position="265"/>
    </location>
</feature>
<dbReference type="EMBL" id="REFC01000015">
    <property type="protein sequence ID" value="RMA57038.1"/>
    <property type="molecule type" value="Genomic_DNA"/>
</dbReference>
<name>A0A3L9YGN1_9FLAO</name>
<evidence type="ECO:0000313" key="5">
    <source>
        <dbReference type="Proteomes" id="UP000271339"/>
    </source>
</evidence>
<dbReference type="Gene3D" id="3.40.50.150">
    <property type="entry name" value="Vaccinia Virus protein VP39"/>
    <property type="match status" value="1"/>
</dbReference>
<keyword evidence="5" id="KW-1185">Reference proteome</keyword>
<evidence type="ECO:0000259" key="3">
    <source>
        <dbReference type="Pfam" id="PF23589"/>
    </source>
</evidence>
<dbReference type="InterPro" id="IPR056393">
    <property type="entry name" value="AprA-like_MT2"/>
</dbReference>
<dbReference type="GO" id="GO:0008168">
    <property type="term" value="F:methyltransferase activity"/>
    <property type="evidence" value="ECO:0007669"/>
    <property type="project" value="UniProtKB-KW"/>
</dbReference>
<accession>A0A3L9YGN1</accession>
<comment type="caution">
    <text evidence="4">The sequence shown here is derived from an EMBL/GenBank/DDBJ whole genome shotgun (WGS) entry which is preliminary data.</text>
</comment>
<proteinExistence type="predicted"/>